<comment type="caution">
    <text evidence="2">The sequence shown here is derived from an EMBL/GenBank/DDBJ whole genome shotgun (WGS) entry which is preliminary data.</text>
</comment>
<dbReference type="InterPro" id="IPR047721">
    <property type="entry name" value="DrmB"/>
</dbReference>
<dbReference type="RefSeq" id="WP_257318423.1">
    <property type="nucleotide sequence ID" value="NZ_JANFDG010000055.1"/>
</dbReference>
<dbReference type="InterPro" id="IPR018973">
    <property type="entry name" value="MZB"/>
</dbReference>
<sequence length="630" mass="69211">MADVTQSFSQLLLTYGPGAMIDLPDQAVIVSGLQGWDSGANVKPISEDRLVKLLKEQLGTKLSTSFMGLRQPPAFDEDKRGDRAPGVEVLIFPTWFTVDAGGTISSSSGDDGESGAPATTVAQIEKRRRMVEFTDLSVTNAGKLSYKGDGGKRAEVNPIRFVAACAKGHLQDIDWRWLVHRNGDRSCRKPMYWVEKGVSSDPSDISVRCTCGSSLTMGDLYKPKFIGGCQCKSPWLQPQHLPGEICSNDLRLLPRSATNTYFAQTVTVISLTKTDDRARQTIQEHRPTIDSIRALPNFIDILRSLPQTKDAFRDFKDAEILGALDEETGESDQTSANPRVAEFDMLASGARVIGHDGPTSHLFAETLAREQLGLTEPWSSFLKSVVQVHRLREVTCLYGFTRLEPPPTAAESELDEIQLAVDGADLSRNVDWLPAIEQFGEGIFLHVDPEFIKKWLIEPEVVSRAQVLKEAERKEAERFGRSPNYLGIANWALHSLSHAMMSELSLECGYPLSSLKERIYSSGTSQADRFGILIYTSTAGGQGTLGGLSGVAHQVGDILERAVRHLELCSNDPICAEHSPESDHDDRHMHGAACHACLLVPETSCEARNTRLDRGLLIPTVVGTKYSLFS</sequence>
<dbReference type="Pfam" id="PF09369">
    <property type="entry name" value="MZB"/>
    <property type="match status" value="1"/>
</dbReference>
<evidence type="ECO:0000313" key="3">
    <source>
        <dbReference type="Proteomes" id="UP001595377"/>
    </source>
</evidence>
<accession>A0ABV7DL24</accession>
<name>A0ABV7DL24_9HYPH</name>
<feature type="domain" description="MrfA-like Zn-binding" evidence="1">
    <location>
        <begin position="496"/>
        <end position="598"/>
    </location>
</feature>
<reference evidence="3" key="1">
    <citation type="journal article" date="2019" name="Int. J. Syst. Evol. Microbiol.">
        <title>The Global Catalogue of Microorganisms (GCM) 10K type strain sequencing project: providing services to taxonomists for standard genome sequencing and annotation.</title>
        <authorList>
            <consortium name="The Broad Institute Genomics Platform"/>
            <consortium name="The Broad Institute Genome Sequencing Center for Infectious Disease"/>
            <person name="Wu L."/>
            <person name="Ma J."/>
        </authorList>
    </citation>
    <scope>NUCLEOTIDE SEQUENCE [LARGE SCALE GENOMIC DNA]</scope>
    <source>
        <strain evidence="3">KCTC 52677</strain>
    </source>
</reference>
<evidence type="ECO:0000313" key="2">
    <source>
        <dbReference type="EMBL" id="MFC3075691.1"/>
    </source>
</evidence>
<proteinExistence type="predicted"/>
<dbReference type="EMBL" id="JBHRSP010000039">
    <property type="protein sequence ID" value="MFC3075691.1"/>
    <property type="molecule type" value="Genomic_DNA"/>
</dbReference>
<dbReference type="NCBIfam" id="NF038324">
    <property type="entry name" value="DrmB_fam"/>
    <property type="match status" value="1"/>
</dbReference>
<organism evidence="2 3">
    <name type="scientific">Shinella pollutisoli</name>
    <dbReference type="NCBI Taxonomy" id="2250594"/>
    <lineage>
        <taxon>Bacteria</taxon>
        <taxon>Pseudomonadati</taxon>
        <taxon>Pseudomonadota</taxon>
        <taxon>Alphaproteobacteria</taxon>
        <taxon>Hyphomicrobiales</taxon>
        <taxon>Rhizobiaceae</taxon>
        <taxon>Shinella</taxon>
    </lineage>
</organism>
<protein>
    <submittedName>
        <fullName evidence="2">DrmB family protein</fullName>
    </submittedName>
</protein>
<keyword evidence="3" id="KW-1185">Reference proteome</keyword>
<evidence type="ECO:0000259" key="1">
    <source>
        <dbReference type="Pfam" id="PF09369"/>
    </source>
</evidence>
<dbReference type="Proteomes" id="UP001595377">
    <property type="component" value="Unassembled WGS sequence"/>
</dbReference>
<gene>
    <name evidence="2" type="primary">drmB</name>
    <name evidence="2" type="ORF">ACFOHH_21450</name>
</gene>